<dbReference type="AlphaFoldDB" id="A0A0D2JFR3"/>
<feature type="region of interest" description="Disordered" evidence="6">
    <location>
        <begin position="415"/>
        <end position="435"/>
    </location>
</feature>
<dbReference type="InterPro" id="IPR023232">
    <property type="entry name" value="Glyco_hydro_2_AS"/>
</dbReference>
<dbReference type="GeneID" id="25742527"/>
<comment type="catalytic activity">
    <reaction evidence="1">
        <text>Hydrolysis of terminal non-reducing beta-D-galactose residues in beta-D-galactosides.</text>
        <dbReference type="EC" id="3.2.1.23"/>
    </reaction>
</comment>
<accession>A0A0D2JFR3</accession>
<sequence>MHTRKQRWYARDAHSVGDDQLMGAAATLKWDALSALGAPSHPAAVAAAGAVASAGAGGAGTGGAGAGGAAASGAREGLRLWNAEAPDHYILVVELRGSAGEALEFEACQVGFRAAWVTGGSLLHNGARILVRGVNRHEWHCIRGKALDEAHMIRDITLMKRANINAVRCSHYPNATRWYELCTMLGLYVVDEANLETHGFDPLFLHDTNHPAHNPTWLPAILERGARMYDRDKNHPCVLMWSLGNEAGYGPAHDAMAAWLRRRDPTRLVHYEGGGSRHTATDVICPMYPRLPQLRALAAAADAARDPRPIILCEYAHSMGNSTGNLREYWQAFESWPRLQGGFIWDWADQALRKTEVGPDGEEVTFWAVGGDFGDTPNDAQFCCNGLVFPDRTPHPAYSEAAACMAPVGFSLTPGGGGGGGGGGDSGPAQWEERRPGHVEREIEVFVKNKHSFVFTYFLAFEWRLLLLGRPVGASGPRVGGDGEVGWAALPPLAVAPGAEGRVQLPLTRREVAGQLLAAAQAAADGGAAALKLPVVPEDGLVEVRALLTSDTPWAPKGHVVALTQLQPLDATSLPPPRPGAVAAALRAAAAAAAEGDGKARQLRVERTAGGGMAIDGPDGLRVRVSGATGCITALSLGGRRLLAAPLEPCFYRAPTDNDRGGAGGTSYLARWVAAGLDRMAAAGPADISVRLEAAPGGSGGGGGGGGEVAVVESSFVMRPAALPAEAGVGGGGGGGGGAEVAGAGVGEVGGAHWMAMAGIEAALEGADISAPAAAAPSEAEGQAGPEGEVAVSATYRVHASGLVETEWRVDASRALPARLAPGLRASLPRVGLRAGAAFGRSARVRWLGRGPHECYPDRKLSAALRQHERHVGALYVPYVYPQENGGRTDTSWLTISGGPGPALAFVCTSNAAASGPAAAAPGARAARPALALFTVARHGWRAVQEARRPYRLDECERAAAAAEAAARAAGAAAAAAAAAAAPESPSAVADASGGAAAAVEGDAPPDAPPDEPAMLHVHLDAAHMGVGGDDSWSPSVHDAYLVPPGEYSFGVALLPLPLPGPRGT</sequence>
<dbReference type="EMBL" id="KK102231">
    <property type="protein sequence ID" value="KIY98312.1"/>
    <property type="molecule type" value="Genomic_DNA"/>
</dbReference>
<evidence type="ECO:0000256" key="6">
    <source>
        <dbReference type="SAM" id="MobiDB-lite"/>
    </source>
</evidence>
<gene>
    <name evidence="8" type="ORF">MNEG_9652</name>
</gene>
<dbReference type="STRING" id="145388.A0A0D2JFR3"/>
<dbReference type="InterPro" id="IPR014718">
    <property type="entry name" value="GH-type_carb-bd"/>
</dbReference>
<evidence type="ECO:0000256" key="4">
    <source>
        <dbReference type="ARBA" id="ARBA00023295"/>
    </source>
</evidence>
<organism evidence="8 9">
    <name type="scientific">Monoraphidium neglectum</name>
    <dbReference type="NCBI Taxonomy" id="145388"/>
    <lineage>
        <taxon>Eukaryota</taxon>
        <taxon>Viridiplantae</taxon>
        <taxon>Chlorophyta</taxon>
        <taxon>core chlorophytes</taxon>
        <taxon>Chlorophyceae</taxon>
        <taxon>CS clade</taxon>
        <taxon>Sphaeropleales</taxon>
        <taxon>Selenastraceae</taxon>
        <taxon>Monoraphidium</taxon>
    </lineage>
</organism>
<keyword evidence="4 8" id="KW-0326">Glycosidase</keyword>
<evidence type="ECO:0000256" key="3">
    <source>
        <dbReference type="ARBA" id="ARBA00022801"/>
    </source>
</evidence>
<feature type="domain" description="Beta galactosidase small chain/" evidence="7">
    <location>
        <begin position="614"/>
        <end position="1055"/>
    </location>
</feature>
<dbReference type="SUPFAM" id="SSF74650">
    <property type="entry name" value="Galactose mutarotase-like"/>
    <property type="match status" value="3"/>
</dbReference>
<dbReference type="InterPro" id="IPR013783">
    <property type="entry name" value="Ig-like_fold"/>
</dbReference>
<dbReference type="InterPro" id="IPR036156">
    <property type="entry name" value="Beta-gal/glucu_dom_sf"/>
</dbReference>
<evidence type="ECO:0000313" key="9">
    <source>
        <dbReference type="Proteomes" id="UP000054498"/>
    </source>
</evidence>
<dbReference type="SMART" id="SM01038">
    <property type="entry name" value="Bgal_small_N"/>
    <property type="match status" value="1"/>
</dbReference>
<dbReference type="Pfam" id="PF16353">
    <property type="entry name" value="LacZ_4"/>
    <property type="match status" value="1"/>
</dbReference>
<dbReference type="GO" id="GO:0005990">
    <property type="term" value="P:lactose catabolic process"/>
    <property type="evidence" value="ECO:0007669"/>
    <property type="project" value="TreeGrafter"/>
</dbReference>
<dbReference type="KEGG" id="mng:MNEG_9652"/>
<keyword evidence="9" id="KW-1185">Reference proteome</keyword>
<dbReference type="FunFam" id="3.20.20.80:FF:000018">
    <property type="entry name" value="Beta-galactosidase"/>
    <property type="match status" value="1"/>
</dbReference>
<feature type="compositionally biased region" description="Low complexity" evidence="6">
    <location>
        <begin position="987"/>
        <end position="1005"/>
    </location>
</feature>
<dbReference type="InterPro" id="IPR032312">
    <property type="entry name" value="LacZ_4"/>
</dbReference>
<dbReference type="InterPro" id="IPR011013">
    <property type="entry name" value="Gal_mutarotase_sf_dom"/>
</dbReference>
<dbReference type="PANTHER" id="PTHR46323:SF2">
    <property type="entry name" value="BETA-GALACTOSIDASE"/>
    <property type="match status" value="1"/>
</dbReference>
<dbReference type="InterPro" id="IPR004199">
    <property type="entry name" value="B-gal_small/dom_5"/>
</dbReference>
<dbReference type="GO" id="GO:0009341">
    <property type="term" value="C:beta-galactosidase complex"/>
    <property type="evidence" value="ECO:0007669"/>
    <property type="project" value="InterPro"/>
</dbReference>
<dbReference type="InterPro" id="IPR006103">
    <property type="entry name" value="Glyco_hydro_2_cat"/>
</dbReference>
<reference evidence="8 9" key="1">
    <citation type="journal article" date="2013" name="BMC Genomics">
        <title>Reconstruction of the lipid metabolism for the microalga Monoraphidium neglectum from its genome sequence reveals characteristics suitable for biofuel production.</title>
        <authorList>
            <person name="Bogen C."/>
            <person name="Al-Dilaimi A."/>
            <person name="Albersmeier A."/>
            <person name="Wichmann J."/>
            <person name="Grundmann M."/>
            <person name="Rupp O."/>
            <person name="Lauersen K.J."/>
            <person name="Blifernez-Klassen O."/>
            <person name="Kalinowski J."/>
            <person name="Goesmann A."/>
            <person name="Mussgnug J.H."/>
            <person name="Kruse O."/>
        </authorList>
    </citation>
    <scope>NUCLEOTIDE SEQUENCE [LARGE SCALE GENOMIC DNA]</scope>
    <source>
        <strain evidence="8 9">SAG 48.87</strain>
    </source>
</reference>
<dbReference type="InterPro" id="IPR017853">
    <property type="entry name" value="GH"/>
</dbReference>
<evidence type="ECO:0000256" key="5">
    <source>
        <dbReference type="ARBA" id="ARBA00032230"/>
    </source>
</evidence>
<dbReference type="SUPFAM" id="SSF51445">
    <property type="entry name" value="(Trans)glycosidases"/>
    <property type="match status" value="1"/>
</dbReference>
<dbReference type="PROSITE" id="PS00608">
    <property type="entry name" value="GLYCOSYL_HYDROL_F2_2"/>
    <property type="match status" value="1"/>
</dbReference>
<dbReference type="GO" id="GO:0030246">
    <property type="term" value="F:carbohydrate binding"/>
    <property type="evidence" value="ECO:0007669"/>
    <property type="project" value="InterPro"/>
</dbReference>
<dbReference type="GO" id="GO:0004565">
    <property type="term" value="F:beta-galactosidase activity"/>
    <property type="evidence" value="ECO:0007669"/>
    <property type="project" value="UniProtKB-EC"/>
</dbReference>
<dbReference type="Pfam" id="PF02929">
    <property type="entry name" value="Bgal_small_N"/>
    <property type="match status" value="3"/>
</dbReference>
<feature type="compositionally biased region" description="Gly residues" evidence="6">
    <location>
        <begin position="415"/>
        <end position="426"/>
    </location>
</feature>
<dbReference type="PRINTS" id="PR00132">
    <property type="entry name" value="GLHYDRLASE2"/>
</dbReference>
<dbReference type="OrthoDB" id="408320at2759"/>
<proteinExistence type="predicted"/>
<dbReference type="Pfam" id="PF02836">
    <property type="entry name" value="Glyco_hydro_2_C"/>
    <property type="match status" value="1"/>
</dbReference>
<dbReference type="RefSeq" id="XP_013897332.1">
    <property type="nucleotide sequence ID" value="XM_014041878.1"/>
</dbReference>
<dbReference type="Gene3D" id="2.70.98.10">
    <property type="match status" value="3"/>
</dbReference>
<dbReference type="InterPro" id="IPR050347">
    <property type="entry name" value="Bact_Beta-galactosidase"/>
</dbReference>
<dbReference type="Gene3D" id="3.20.20.80">
    <property type="entry name" value="Glycosidases"/>
    <property type="match status" value="1"/>
</dbReference>
<evidence type="ECO:0000313" key="8">
    <source>
        <dbReference type="EMBL" id="KIY98312.1"/>
    </source>
</evidence>
<dbReference type="EC" id="3.2.1.23" evidence="2"/>
<evidence type="ECO:0000259" key="7">
    <source>
        <dbReference type="SMART" id="SM01038"/>
    </source>
</evidence>
<dbReference type="Proteomes" id="UP000054498">
    <property type="component" value="Unassembled WGS sequence"/>
</dbReference>
<dbReference type="SUPFAM" id="SSF49303">
    <property type="entry name" value="beta-Galactosidase/glucuronidase domain"/>
    <property type="match status" value="2"/>
</dbReference>
<dbReference type="Gene3D" id="2.60.40.10">
    <property type="entry name" value="Immunoglobulins"/>
    <property type="match status" value="2"/>
</dbReference>
<dbReference type="PANTHER" id="PTHR46323">
    <property type="entry name" value="BETA-GALACTOSIDASE"/>
    <property type="match status" value="1"/>
</dbReference>
<evidence type="ECO:0000256" key="2">
    <source>
        <dbReference type="ARBA" id="ARBA00012756"/>
    </source>
</evidence>
<evidence type="ECO:0000256" key="1">
    <source>
        <dbReference type="ARBA" id="ARBA00001412"/>
    </source>
</evidence>
<name>A0A0D2JFR3_9CHLO</name>
<dbReference type="InterPro" id="IPR006101">
    <property type="entry name" value="Glyco_hydro_2"/>
</dbReference>
<keyword evidence="3 8" id="KW-0378">Hydrolase</keyword>
<protein>
    <recommendedName>
        <fullName evidence="2">beta-galactosidase</fullName>
        <ecNumber evidence="2">3.2.1.23</ecNumber>
    </recommendedName>
    <alternativeName>
        <fullName evidence="5">Lactase</fullName>
    </alternativeName>
</protein>
<feature type="region of interest" description="Disordered" evidence="6">
    <location>
        <begin position="987"/>
        <end position="1014"/>
    </location>
</feature>